<organism evidence="3">
    <name type="scientific">marine sediment metagenome</name>
    <dbReference type="NCBI Taxonomy" id="412755"/>
    <lineage>
        <taxon>unclassified sequences</taxon>
        <taxon>metagenomes</taxon>
        <taxon>ecological metagenomes</taxon>
    </lineage>
</organism>
<feature type="non-terminal residue" evidence="3">
    <location>
        <position position="192"/>
    </location>
</feature>
<dbReference type="EMBL" id="BARU01006144">
    <property type="protein sequence ID" value="GAH45508.1"/>
    <property type="molecule type" value="Genomic_DNA"/>
</dbReference>
<dbReference type="AlphaFoldDB" id="X1HJP3"/>
<keyword evidence="2" id="KW-0040">ANK repeat</keyword>
<dbReference type="PANTHER" id="PTHR24188">
    <property type="entry name" value="ANKYRIN REPEAT PROTEIN"/>
    <property type="match status" value="1"/>
</dbReference>
<dbReference type="SUPFAM" id="SSF48403">
    <property type="entry name" value="Ankyrin repeat"/>
    <property type="match status" value="1"/>
</dbReference>
<dbReference type="Pfam" id="PF12796">
    <property type="entry name" value="Ank_2"/>
    <property type="match status" value="1"/>
</dbReference>
<protein>
    <submittedName>
        <fullName evidence="3">Uncharacterized protein</fullName>
    </submittedName>
</protein>
<dbReference type="Pfam" id="PF00023">
    <property type="entry name" value="Ank"/>
    <property type="match status" value="1"/>
</dbReference>
<sequence length="192" mass="21852">MLTKDFTGKSRIGERVKHINVFEKDKRVHPVTGDNRIRIALESGNLKAAIELLKEKRVDPSADDNCAIRWASKNGYVEVVKELLKDKRVDPSVYDNWAIRVASERGHLEVVKVLLKDERVDPSVNNNWAIKMASEYGHAEVVKVLLKDERVDSSFAVLGALCTKKFEIIELLLNDNRRIHVLDANITTRHDS</sequence>
<dbReference type="InterPro" id="IPR002110">
    <property type="entry name" value="Ankyrin_rpt"/>
</dbReference>
<proteinExistence type="predicted"/>
<dbReference type="Gene3D" id="1.25.40.20">
    <property type="entry name" value="Ankyrin repeat-containing domain"/>
    <property type="match status" value="1"/>
</dbReference>
<name>X1HJP3_9ZZZZ</name>
<keyword evidence="1" id="KW-0677">Repeat</keyword>
<dbReference type="SMART" id="SM00248">
    <property type="entry name" value="ANK"/>
    <property type="match status" value="4"/>
</dbReference>
<evidence type="ECO:0000256" key="1">
    <source>
        <dbReference type="ARBA" id="ARBA00022737"/>
    </source>
</evidence>
<evidence type="ECO:0000313" key="3">
    <source>
        <dbReference type="EMBL" id="GAH45508.1"/>
    </source>
</evidence>
<reference evidence="3" key="1">
    <citation type="journal article" date="2014" name="Front. Microbiol.">
        <title>High frequency of phylogenetically diverse reductive dehalogenase-homologous genes in deep subseafloor sedimentary metagenomes.</title>
        <authorList>
            <person name="Kawai M."/>
            <person name="Futagami T."/>
            <person name="Toyoda A."/>
            <person name="Takaki Y."/>
            <person name="Nishi S."/>
            <person name="Hori S."/>
            <person name="Arai W."/>
            <person name="Tsubouchi T."/>
            <person name="Morono Y."/>
            <person name="Uchiyama I."/>
            <person name="Ito T."/>
            <person name="Fujiyama A."/>
            <person name="Inagaki F."/>
            <person name="Takami H."/>
        </authorList>
    </citation>
    <scope>NUCLEOTIDE SEQUENCE</scope>
    <source>
        <strain evidence="3">Expedition CK06-06</strain>
    </source>
</reference>
<accession>X1HJP3</accession>
<dbReference type="InterPro" id="IPR036770">
    <property type="entry name" value="Ankyrin_rpt-contain_sf"/>
</dbReference>
<dbReference type="PANTHER" id="PTHR24188:SF29">
    <property type="entry name" value="GH09064P"/>
    <property type="match status" value="1"/>
</dbReference>
<gene>
    <name evidence="3" type="ORF">S03H2_12067</name>
</gene>
<comment type="caution">
    <text evidence="3">The sequence shown here is derived from an EMBL/GenBank/DDBJ whole genome shotgun (WGS) entry which is preliminary data.</text>
</comment>
<evidence type="ECO:0000256" key="2">
    <source>
        <dbReference type="ARBA" id="ARBA00023043"/>
    </source>
</evidence>